<evidence type="ECO:0000256" key="1">
    <source>
        <dbReference type="SAM" id="MobiDB-lite"/>
    </source>
</evidence>
<proteinExistence type="predicted"/>
<keyword evidence="2" id="KW-1133">Transmembrane helix</keyword>
<name>A0A433TVY2_ELYCH</name>
<dbReference type="Proteomes" id="UP000271974">
    <property type="component" value="Unassembled WGS sequence"/>
</dbReference>
<keyword evidence="4" id="KW-1185">Reference proteome</keyword>
<feature type="region of interest" description="Disordered" evidence="1">
    <location>
        <begin position="1"/>
        <end position="111"/>
    </location>
</feature>
<gene>
    <name evidence="3" type="ORF">EGW08_006499</name>
</gene>
<feature type="compositionally biased region" description="Polar residues" evidence="1">
    <location>
        <begin position="86"/>
        <end position="103"/>
    </location>
</feature>
<reference evidence="3 4" key="1">
    <citation type="submission" date="2019-01" db="EMBL/GenBank/DDBJ databases">
        <title>A draft genome assembly of the solar-powered sea slug Elysia chlorotica.</title>
        <authorList>
            <person name="Cai H."/>
            <person name="Li Q."/>
            <person name="Fang X."/>
            <person name="Li J."/>
            <person name="Curtis N.E."/>
            <person name="Altenburger A."/>
            <person name="Shibata T."/>
            <person name="Feng M."/>
            <person name="Maeda T."/>
            <person name="Schwartz J.A."/>
            <person name="Shigenobu S."/>
            <person name="Lundholm N."/>
            <person name="Nishiyama T."/>
            <person name="Yang H."/>
            <person name="Hasebe M."/>
            <person name="Li S."/>
            <person name="Pierce S.K."/>
            <person name="Wang J."/>
        </authorList>
    </citation>
    <scope>NUCLEOTIDE SEQUENCE [LARGE SCALE GENOMIC DNA]</scope>
    <source>
        <strain evidence="3">EC2010</strain>
        <tissue evidence="3">Whole organism of an adult</tissue>
    </source>
</reference>
<comment type="caution">
    <text evidence="3">The sequence shown here is derived from an EMBL/GenBank/DDBJ whole genome shotgun (WGS) entry which is preliminary data.</text>
</comment>
<feature type="compositionally biased region" description="Low complexity" evidence="1">
    <location>
        <begin position="37"/>
        <end position="50"/>
    </location>
</feature>
<evidence type="ECO:0000256" key="2">
    <source>
        <dbReference type="SAM" id="Phobius"/>
    </source>
</evidence>
<keyword evidence="2" id="KW-0472">Membrane</keyword>
<dbReference type="AlphaFoldDB" id="A0A433TVY2"/>
<organism evidence="3 4">
    <name type="scientific">Elysia chlorotica</name>
    <name type="common">Eastern emerald elysia</name>
    <name type="synonym">Sea slug</name>
    <dbReference type="NCBI Taxonomy" id="188477"/>
    <lineage>
        <taxon>Eukaryota</taxon>
        <taxon>Metazoa</taxon>
        <taxon>Spiralia</taxon>
        <taxon>Lophotrochozoa</taxon>
        <taxon>Mollusca</taxon>
        <taxon>Gastropoda</taxon>
        <taxon>Heterobranchia</taxon>
        <taxon>Euthyneura</taxon>
        <taxon>Panpulmonata</taxon>
        <taxon>Sacoglossa</taxon>
        <taxon>Placobranchoidea</taxon>
        <taxon>Plakobranchidae</taxon>
        <taxon>Elysia</taxon>
    </lineage>
</organism>
<feature type="transmembrane region" description="Helical" evidence="2">
    <location>
        <begin position="132"/>
        <end position="155"/>
    </location>
</feature>
<sequence>IQTSNGEEAQGRKVTPTQFSNSRVSDDQSLSTKTKADTTTDLAAAGDATTVSDIGLEPRSQSGSTESRVPGAAQTSSEKTGDRFRSTGTATASSSPEKPTGNRSRGDDDYDGRVEFYQHKGDGKLFGMTKGAYAGIVCSVVFLICVVVLVATRIYKR</sequence>
<feature type="compositionally biased region" description="Polar residues" evidence="1">
    <location>
        <begin position="59"/>
        <end position="78"/>
    </location>
</feature>
<evidence type="ECO:0000313" key="3">
    <source>
        <dbReference type="EMBL" id="RUS85705.1"/>
    </source>
</evidence>
<evidence type="ECO:0000313" key="4">
    <source>
        <dbReference type="Proteomes" id="UP000271974"/>
    </source>
</evidence>
<keyword evidence="2" id="KW-0812">Transmembrane</keyword>
<accession>A0A433TVY2</accession>
<protein>
    <submittedName>
        <fullName evidence="3">Uncharacterized protein</fullName>
    </submittedName>
</protein>
<dbReference type="EMBL" id="RQTK01000161">
    <property type="protein sequence ID" value="RUS85705.1"/>
    <property type="molecule type" value="Genomic_DNA"/>
</dbReference>
<feature type="compositionally biased region" description="Polar residues" evidence="1">
    <location>
        <begin position="15"/>
        <end position="31"/>
    </location>
</feature>
<feature type="non-terminal residue" evidence="3">
    <location>
        <position position="1"/>
    </location>
</feature>